<protein>
    <recommendedName>
        <fullName evidence="20">Serine/threonine-protein kinase receptor</fullName>
        <ecNumber evidence="20">2.7.11.30</ecNumber>
    </recommendedName>
</protein>
<keyword evidence="10 20" id="KW-0418">Kinase</keyword>
<keyword evidence="17" id="KW-0325">Glycoprotein</keyword>
<dbReference type="FunFam" id="3.30.200.20:FF:000094">
    <property type="entry name" value="Serine/threonine-protein kinase receptor"/>
    <property type="match status" value="1"/>
</dbReference>
<dbReference type="AlphaFoldDB" id="A0A3P9M762"/>
<evidence type="ECO:0000256" key="9">
    <source>
        <dbReference type="ARBA" id="ARBA00022741"/>
    </source>
</evidence>
<evidence type="ECO:0000256" key="14">
    <source>
        <dbReference type="ARBA" id="ARBA00023136"/>
    </source>
</evidence>
<evidence type="ECO:0000256" key="18">
    <source>
        <dbReference type="ARBA" id="ARBA00048932"/>
    </source>
</evidence>
<comment type="catalytic activity">
    <reaction evidence="19">
        <text>L-threonyl-[receptor-protein] + ATP = O-phospho-L-threonyl-[receptor-protein] + ADP + H(+)</text>
        <dbReference type="Rhea" id="RHEA:44880"/>
        <dbReference type="Rhea" id="RHEA-COMP:11024"/>
        <dbReference type="Rhea" id="RHEA-COMP:11025"/>
        <dbReference type="ChEBI" id="CHEBI:15378"/>
        <dbReference type="ChEBI" id="CHEBI:30013"/>
        <dbReference type="ChEBI" id="CHEBI:30616"/>
        <dbReference type="ChEBI" id="CHEBI:61977"/>
        <dbReference type="ChEBI" id="CHEBI:456216"/>
        <dbReference type="EC" id="2.7.11.30"/>
    </reaction>
    <physiologicalReaction direction="left-to-right" evidence="19">
        <dbReference type="Rhea" id="RHEA:44881"/>
    </physiologicalReaction>
</comment>
<dbReference type="PROSITE" id="PS50011">
    <property type="entry name" value="PROTEIN_KINASE_DOM"/>
    <property type="match status" value="1"/>
</dbReference>
<evidence type="ECO:0000256" key="11">
    <source>
        <dbReference type="ARBA" id="ARBA00022840"/>
    </source>
</evidence>
<feature type="transmembrane region" description="Helical" evidence="20">
    <location>
        <begin position="168"/>
        <end position="189"/>
    </location>
</feature>
<dbReference type="InterPro" id="IPR008271">
    <property type="entry name" value="Ser/Thr_kinase_AS"/>
</dbReference>
<comment type="similarity">
    <text evidence="2 20">Belongs to the protein kinase superfamily. TKL Ser/Thr protein kinase family. TGFB receptor subfamily.</text>
</comment>
<reference evidence="22 23" key="2">
    <citation type="submission" date="2017-04" db="EMBL/GenBank/DDBJ databases">
        <title>CpG methylation of centromeres and impact of large insertions on vertebrate speciation.</title>
        <authorList>
            <person name="Ichikawa K."/>
            <person name="Yoshimura J."/>
            <person name="Morishita S."/>
        </authorList>
    </citation>
    <scope>NUCLEOTIDE SEQUENCE</scope>
    <source>
        <strain evidence="22 23">HNI</strain>
    </source>
</reference>
<evidence type="ECO:0000256" key="3">
    <source>
        <dbReference type="ARBA" id="ARBA00022475"/>
    </source>
</evidence>
<dbReference type="InterPro" id="IPR011009">
    <property type="entry name" value="Kinase-like_dom_sf"/>
</dbReference>
<keyword evidence="9 20" id="KW-0547">Nucleotide-binding</keyword>
<dbReference type="InterPro" id="IPR045860">
    <property type="entry name" value="Snake_toxin-like_sf"/>
</dbReference>
<evidence type="ECO:0000256" key="19">
    <source>
        <dbReference type="ARBA" id="ARBA00049492"/>
    </source>
</evidence>
<dbReference type="Pfam" id="PF01064">
    <property type="entry name" value="Activin_recp"/>
    <property type="match status" value="1"/>
</dbReference>
<dbReference type="GO" id="GO:0005886">
    <property type="term" value="C:plasma membrane"/>
    <property type="evidence" value="ECO:0007669"/>
    <property type="project" value="UniProtKB-SubCell"/>
</dbReference>
<reference key="1">
    <citation type="journal article" date="2007" name="Nature">
        <title>The medaka draft genome and insights into vertebrate genome evolution.</title>
        <authorList>
            <person name="Kasahara M."/>
            <person name="Naruse K."/>
            <person name="Sasaki S."/>
            <person name="Nakatani Y."/>
            <person name="Qu W."/>
            <person name="Ahsan B."/>
            <person name="Yamada T."/>
            <person name="Nagayasu Y."/>
            <person name="Doi K."/>
            <person name="Kasai Y."/>
            <person name="Jindo T."/>
            <person name="Kobayashi D."/>
            <person name="Shimada A."/>
            <person name="Toyoda A."/>
            <person name="Kuroki Y."/>
            <person name="Fujiyama A."/>
            <person name="Sasaki T."/>
            <person name="Shimizu A."/>
            <person name="Asakawa S."/>
            <person name="Shimizu N."/>
            <person name="Hashimoto S."/>
            <person name="Yang J."/>
            <person name="Lee Y."/>
            <person name="Matsushima K."/>
            <person name="Sugano S."/>
            <person name="Sakaizumi M."/>
            <person name="Narita T."/>
            <person name="Ohishi K."/>
            <person name="Haga S."/>
            <person name="Ohta F."/>
            <person name="Nomoto H."/>
            <person name="Nogata K."/>
            <person name="Morishita T."/>
            <person name="Endo T."/>
            <person name="Shin-I T."/>
            <person name="Takeda H."/>
            <person name="Morishita S."/>
            <person name="Kohara Y."/>
        </authorList>
    </citation>
    <scope>NUCLEOTIDE SEQUENCE [LARGE SCALE GENOMIC DNA]</scope>
    <source>
        <strain>Hd-rR</strain>
    </source>
</reference>
<keyword evidence="16 20" id="KW-0675">Receptor</keyword>
<evidence type="ECO:0000313" key="22">
    <source>
        <dbReference type="Ensembl" id="ENSORLP00020028637.1"/>
    </source>
</evidence>
<evidence type="ECO:0000256" key="12">
    <source>
        <dbReference type="ARBA" id="ARBA00022842"/>
    </source>
</evidence>
<evidence type="ECO:0000256" key="4">
    <source>
        <dbReference type="ARBA" id="ARBA00022527"/>
    </source>
</evidence>
<evidence type="ECO:0000313" key="23">
    <source>
        <dbReference type="Proteomes" id="UP000265180"/>
    </source>
</evidence>
<keyword evidence="7 20" id="KW-0479">Metal-binding</keyword>
<dbReference type="SMART" id="SM00220">
    <property type="entry name" value="S_TKc"/>
    <property type="match status" value="1"/>
</dbReference>
<evidence type="ECO:0000256" key="8">
    <source>
        <dbReference type="ARBA" id="ARBA00022729"/>
    </source>
</evidence>
<dbReference type="FunFam" id="1.10.510.10:FF:000099">
    <property type="entry name" value="Serine/threonine-protein kinase receptor"/>
    <property type="match status" value="1"/>
</dbReference>
<reference evidence="22" key="3">
    <citation type="submission" date="2025-08" db="UniProtKB">
        <authorList>
            <consortium name="Ensembl"/>
        </authorList>
    </citation>
    <scope>IDENTIFICATION</scope>
    <source>
        <strain evidence="22">HNI</strain>
    </source>
</reference>
<comment type="subcellular location">
    <subcellularLocation>
        <location evidence="1">Cell membrane</location>
        <topology evidence="1">Single-pass type I membrane protein</topology>
    </subcellularLocation>
    <subcellularLocation>
        <location evidence="20">Membrane</location>
        <topology evidence="20">Single-pass type I membrane protein</topology>
    </subcellularLocation>
</comment>
<keyword evidence="8" id="KW-0732">Signal</keyword>
<dbReference type="Ensembl" id="ENSORLT00020018129.1">
    <property type="protein sequence ID" value="ENSORLP00020028637.1"/>
    <property type="gene ID" value="ENSORLG00020012222.1"/>
</dbReference>
<keyword evidence="11 20" id="KW-0067">ATP-binding</keyword>
<dbReference type="Proteomes" id="UP000265180">
    <property type="component" value="Chromosome 2"/>
</dbReference>
<sequence>MVTVTFVLAQSACFFTSCKQILRIRCWTFEYSLMTSFLPSGAILGRSETQKCVYYNSSFEKDGTNRSGIEPCYGEKGKRRHCYATWKNVSGNIEIVKQGCWLDDMNCYDSNECVEKKESPDVFFCCCEGNLCNERFMHGPDGPQQNDHSTAYTTSNPFPQKPQLFSTMLYSLVPIVGLAAVVLFSFWMWRHHKLAYPAALVPTHDPGPSPPSPILGHKPLQLIEVKARGRFGCVWKAQLLSEYVAVKIFPIQDKLSWQNEYEIYTVSGMKHENILHFIGVEKRNNNLDLELWLITAYHEKGSLTDFLKANVVSWNELCHIAQTAARGLAYLHEDIPGHKDGHKPSIAHRDIKSKNLLLKSNLTICIADFGLALKFEAGKSAGDTHGQVGTRRYMAPEVLEGAINFQRDSFLRIDMYAFGLVLWELASRCTAADGPVDEYMLPFEEEVGQHPSLEDMQEVVVHKKLRPCLRDCWQKHAGLTILCETIEDCWDHEAEARLSAGCVEERIGQMQRQAPIIGPDEIVTMVTNVDLPPKESSL</sequence>
<dbReference type="InterPro" id="IPR000719">
    <property type="entry name" value="Prot_kinase_dom"/>
</dbReference>
<keyword evidence="5 20" id="KW-0808">Transferase</keyword>
<evidence type="ECO:0000256" key="13">
    <source>
        <dbReference type="ARBA" id="ARBA00022989"/>
    </source>
</evidence>
<evidence type="ECO:0000256" key="6">
    <source>
        <dbReference type="ARBA" id="ARBA00022692"/>
    </source>
</evidence>
<dbReference type="PANTHER" id="PTHR23255:SF64">
    <property type="entry name" value="ACTIVIN RECEPTOR TYPE-2A"/>
    <property type="match status" value="1"/>
</dbReference>
<accession>A0A3P9M762</accession>
<name>A0A3P9M762_ORYLA</name>
<keyword evidence="3" id="KW-1003">Cell membrane</keyword>
<dbReference type="Gene3D" id="3.30.200.20">
    <property type="entry name" value="Phosphorylase Kinase, domain 1"/>
    <property type="match status" value="1"/>
</dbReference>
<dbReference type="InterPro" id="IPR000472">
    <property type="entry name" value="Activin_recp"/>
</dbReference>
<dbReference type="Gene3D" id="1.10.510.10">
    <property type="entry name" value="Transferase(Phosphotransferase) domain 1"/>
    <property type="match status" value="1"/>
</dbReference>
<keyword evidence="13 20" id="KW-1133">Transmembrane helix</keyword>
<dbReference type="GO" id="GO:0032502">
    <property type="term" value="P:developmental process"/>
    <property type="evidence" value="ECO:0007669"/>
    <property type="project" value="UniProtKB-ARBA"/>
</dbReference>
<keyword evidence="20" id="KW-0464">Manganese</keyword>
<keyword evidence="4 20" id="KW-0723">Serine/threonine-protein kinase</keyword>
<proteinExistence type="inferred from homology"/>
<dbReference type="PANTHER" id="PTHR23255">
    <property type="entry name" value="TRANSFORMING GROWTH FACTOR-BETA RECEPTOR TYPE I AND II"/>
    <property type="match status" value="1"/>
</dbReference>
<dbReference type="PRINTS" id="PR00653">
    <property type="entry name" value="ACTIVIN2R"/>
</dbReference>
<dbReference type="PROSITE" id="PS00108">
    <property type="entry name" value="PROTEIN_KINASE_ST"/>
    <property type="match status" value="1"/>
</dbReference>
<evidence type="ECO:0000256" key="17">
    <source>
        <dbReference type="ARBA" id="ARBA00023180"/>
    </source>
</evidence>
<dbReference type="FunFam" id="2.10.60.10:FF:000002">
    <property type="entry name" value="Serine/threonine-protein kinase receptor"/>
    <property type="match status" value="1"/>
</dbReference>
<evidence type="ECO:0000256" key="20">
    <source>
        <dbReference type="RuleBase" id="RU361271"/>
    </source>
</evidence>
<organism evidence="22 23">
    <name type="scientific">Oryzias latipes</name>
    <name type="common">Japanese rice fish</name>
    <name type="synonym">Japanese killifish</name>
    <dbReference type="NCBI Taxonomy" id="8090"/>
    <lineage>
        <taxon>Eukaryota</taxon>
        <taxon>Metazoa</taxon>
        <taxon>Chordata</taxon>
        <taxon>Craniata</taxon>
        <taxon>Vertebrata</taxon>
        <taxon>Euteleostomi</taxon>
        <taxon>Actinopterygii</taxon>
        <taxon>Neopterygii</taxon>
        <taxon>Teleostei</taxon>
        <taxon>Neoteleostei</taxon>
        <taxon>Acanthomorphata</taxon>
        <taxon>Ovalentaria</taxon>
        <taxon>Atherinomorphae</taxon>
        <taxon>Beloniformes</taxon>
        <taxon>Adrianichthyidae</taxon>
        <taxon>Oryziinae</taxon>
        <taxon>Oryzias</taxon>
    </lineage>
</organism>
<dbReference type="SUPFAM" id="SSF57302">
    <property type="entry name" value="Snake toxin-like"/>
    <property type="match status" value="1"/>
</dbReference>
<evidence type="ECO:0000256" key="10">
    <source>
        <dbReference type="ARBA" id="ARBA00022777"/>
    </source>
</evidence>
<dbReference type="CDD" id="cd23631">
    <property type="entry name" value="TFP_LU_ECD_ACVR2A"/>
    <property type="match status" value="1"/>
</dbReference>
<evidence type="ECO:0000256" key="16">
    <source>
        <dbReference type="ARBA" id="ARBA00023170"/>
    </source>
</evidence>
<evidence type="ECO:0000256" key="2">
    <source>
        <dbReference type="ARBA" id="ARBA00009605"/>
    </source>
</evidence>
<evidence type="ECO:0000256" key="1">
    <source>
        <dbReference type="ARBA" id="ARBA00004251"/>
    </source>
</evidence>
<comment type="catalytic activity">
    <reaction evidence="18">
        <text>L-seryl-[receptor-protein] + ATP = O-phospho-L-seryl-[receptor-protein] + ADP + H(+)</text>
        <dbReference type="Rhea" id="RHEA:18673"/>
        <dbReference type="Rhea" id="RHEA-COMP:11022"/>
        <dbReference type="Rhea" id="RHEA-COMP:11023"/>
        <dbReference type="ChEBI" id="CHEBI:15378"/>
        <dbReference type="ChEBI" id="CHEBI:29999"/>
        <dbReference type="ChEBI" id="CHEBI:30616"/>
        <dbReference type="ChEBI" id="CHEBI:83421"/>
        <dbReference type="ChEBI" id="CHEBI:456216"/>
        <dbReference type="EC" id="2.7.11.30"/>
    </reaction>
    <physiologicalReaction direction="left-to-right" evidence="18">
        <dbReference type="Rhea" id="RHEA:18674"/>
    </physiologicalReaction>
</comment>
<evidence type="ECO:0000256" key="7">
    <source>
        <dbReference type="ARBA" id="ARBA00022723"/>
    </source>
</evidence>
<dbReference type="Gene3D" id="2.10.60.10">
    <property type="entry name" value="CD59"/>
    <property type="match status" value="1"/>
</dbReference>
<keyword evidence="12 20" id="KW-0460">Magnesium</keyword>
<dbReference type="GO" id="GO:0004675">
    <property type="term" value="F:transmembrane receptor protein serine/threonine kinase activity"/>
    <property type="evidence" value="ECO:0007669"/>
    <property type="project" value="UniProtKB-EC"/>
</dbReference>
<keyword evidence="14 20" id="KW-0472">Membrane</keyword>
<dbReference type="EC" id="2.7.11.30" evidence="20"/>
<evidence type="ECO:0000256" key="15">
    <source>
        <dbReference type="ARBA" id="ARBA00023157"/>
    </source>
</evidence>
<dbReference type="InterPro" id="IPR001245">
    <property type="entry name" value="Ser-Thr/Tyr_kinase_cat_dom"/>
</dbReference>
<feature type="domain" description="Protein kinase" evidence="21">
    <location>
        <begin position="220"/>
        <end position="517"/>
    </location>
</feature>
<keyword evidence="15" id="KW-1015">Disulfide bond</keyword>
<dbReference type="SUPFAM" id="SSF56112">
    <property type="entry name" value="Protein kinase-like (PK-like)"/>
    <property type="match status" value="1"/>
</dbReference>
<dbReference type="GO" id="GO:0005524">
    <property type="term" value="F:ATP binding"/>
    <property type="evidence" value="ECO:0007669"/>
    <property type="project" value="UniProtKB-UniRule"/>
</dbReference>
<dbReference type="InterPro" id="IPR000333">
    <property type="entry name" value="TGFB_receptor"/>
</dbReference>
<reference evidence="22" key="4">
    <citation type="submission" date="2025-09" db="UniProtKB">
        <authorList>
            <consortium name="Ensembl"/>
        </authorList>
    </citation>
    <scope>IDENTIFICATION</scope>
    <source>
        <strain evidence="22">HNI</strain>
    </source>
</reference>
<evidence type="ECO:0000259" key="21">
    <source>
        <dbReference type="PROSITE" id="PS50011"/>
    </source>
</evidence>
<evidence type="ECO:0000256" key="5">
    <source>
        <dbReference type="ARBA" id="ARBA00022679"/>
    </source>
</evidence>
<keyword evidence="6 20" id="KW-0812">Transmembrane</keyword>
<dbReference type="GO" id="GO:0046872">
    <property type="term" value="F:metal ion binding"/>
    <property type="evidence" value="ECO:0007669"/>
    <property type="project" value="UniProtKB-KW"/>
</dbReference>
<comment type="cofactor">
    <cofactor evidence="20">
        <name>Mg(2+)</name>
        <dbReference type="ChEBI" id="CHEBI:18420"/>
    </cofactor>
    <cofactor evidence="20">
        <name>Mn(2+)</name>
        <dbReference type="ChEBI" id="CHEBI:29035"/>
    </cofactor>
</comment>
<dbReference type="Pfam" id="PF07714">
    <property type="entry name" value="PK_Tyr_Ser-Thr"/>
    <property type="match status" value="1"/>
</dbReference>